<sequence>LFLTEVCKCPPHACTVGIFTLFLPSCLCGGHFCEGKIQEQVPDKVNNITISGKSGFKGSFPAPYKEVIVRPLLKKPSLDPTVLNNYRPVSNQLLYTACITTWNSVLLLSTEECVWLLCSASLPEFLVH</sequence>
<accession>A0A8D0CEP8</accession>
<evidence type="ECO:0008006" key="4">
    <source>
        <dbReference type="Google" id="ProtNLM"/>
    </source>
</evidence>
<dbReference type="Proteomes" id="UP000694421">
    <property type="component" value="Unplaced"/>
</dbReference>
<protein>
    <recommendedName>
        <fullName evidence="4">Post-SET domain-containing protein</fullName>
    </recommendedName>
</protein>
<keyword evidence="1" id="KW-0732">Signal</keyword>
<evidence type="ECO:0000313" key="3">
    <source>
        <dbReference type="Proteomes" id="UP000694421"/>
    </source>
</evidence>
<proteinExistence type="predicted"/>
<feature type="chain" id="PRO_5034032160" description="Post-SET domain-containing protein" evidence="1">
    <location>
        <begin position="29"/>
        <end position="128"/>
    </location>
</feature>
<keyword evidence="3" id="KW-1185">Reference proteome</keyword>
<dbReference type="AlphaFoldDB" id="A0A8D0CEP8"/>
<name>A0A8D0CEP8_SALMN</name>
<reference evidence="2" key="1">
    <citation type="submission" date="2025-08" db="UniProtKB">
        <authorList>
            <consortium name="Ensembl"/>
        </authorList>
    </citation>
    <scope>IDENTIFICATION</scope>
</reference>
<dbReference type="Ensembl" id="ENSSMRT00000022504.1">
    <property type="protein sequence ID" value="ENSSMRP00000019192.1"/>
    <property type="gene ID" value="ENSSMRG00000014950.1"/>
</dbReference>
<evidence type="ECO:0000313" key="2">
    <source>
        <dbReference type="Ensembl" id="ENSSMRP00000019192.1"/>
    </source>
</evidence>
<feature type="signal peptide" evidence="1">
    <location>
        <begin position="1"/>
        <end position="28"/>
    </location>
</feature>
<evidence type="ECO:0000256" key="1">
    <source>
        <dbReference type="SAM" id="SignalP"/>
    </source>
</evidence>
<reference evidence="2" key="2">
    <citation type="submission" date="2025-09" db="UniProtKB">
        <authorList>
            <consortium name="Ensembl"/>
        </authorList>
    </citation>
    <scope>IDENTIFICATION</scope>
</reference>
<organism evidence="2 3">
    <name type="scientific">Salvator merianae</name>
    <name type="common">Argentine black and white tegu</name>
    <name type="synonym">Tupinambis merianae</name>
    <dbReference type="NCBI Taxonomy" id="96440"/>
    <lineage>
        <taxon>Eukaryota</taxon>
        <taxon>Metazoa</taxon>
        <taxon>Chordata</taxon>
        <taxon>Craniata</taxon>
        <taxon>Vertebrata</taxon>
        <taxon>Euteleostomi</taxon>
        <taxon>Lepidosauria</taxon>
        <taxon>Squamata</taxon>
        <taxon>Bifurcata</taxon>
        <taxon>Unidentata</taxon>
        <taxon>Episquamata</taxon>
        <taxon>Laterata</taxon>
        <taxon>Teiioidea</taxon>
        <taxon>Teiidae</taxon>
        <taxon>Salvator</taxon>
    </lineage>
</organism>